<dbReference type="PROSITE" id="PS00280">
    <property type="entry name" value="BPTI_KUNITZ_1"/>
    <property type="match status" value="2"/>
</dbReference>
<feature type="region of interest" description="Disordered" evidence="1">
    <location>
        <begin position="1324"/>
        <end position="1349"/>
    </location>
</feature>
<evidence type="ECO:0000259" key="3">
    <source>
        <dbReference type="PROSITE" id="PS50279"/>
    </source>
</evidence>
<evidence type="ECO:0000313" key="4">
    <source>
        <dbReference type="EMBL" id="KAK0396230.1"/>
    </source>
</evidence>
<dbReference type="PROSITE" id="PS50279">
    <property type="entry name" value="BPTI_KUNITZ_2"/>
    <property type="match status" value="5"/>
</dbReference>
<organism evidence="4 5">
    <name type="scientific">Steinernema hermaphroditum</name>
    <dbReference type="NCBI Taxonomy" id="289476"/>
    <lineage>
        <taxon>Eukaryota</taxon>
        <taxon>Metazoa</taxon>
        <taxon>Ecdysozoa</taxon>
        <taxon>Nematoda</taxon>
        <taxon>Chromadorea</taxon>
        <taxon>Rhabditida</taxon>
        <taxon>Tylenchina</taxon>
        <taxon>Panagrolaimomorpha</taxon>
        <taxon>Strongyloidoidea</taxon>
        <taxon>Steinernematidae</taxon>
        <taxon>Steinernema</taxon>
    </lineage>
</organism>
<sequence>MGRLLFKLFCILFHLQLFVALLNYGREGDACNRNDSNWYAVPNSKHHFIFCHPKHGIYVKDKCAMVNGERKIFDAEMQQCVASVAHKATYHPISSLMKCSSSNDCPDKKWFCSSRGTCSCKNEFVQIGIQCWKKVAVNEGECLFDQQCSSIWPTAKCIANKCACPSPFIAVSTYHGMVCTLPEECPMGSKTSVLLKSMNCHVKGGCGTYSNLEHLFDCIHFGPSSPTSMCCPNRAYTCMQPVMPGNGPGKFLRYYYESATDRCISFIFRGGNLINSNVFQSKRECEIYCRSECPRGLVEKSASGQTVRCTKDYECGGRYSCYKQDPNGDGVCCPSREWICSSDGGISYNNSLGRTTEFDAGTALQHVTSVFYPVIRYFYSRGENRCKAFLFQGEGGNFNQFLTMDQCRNFCSSVTCSKDPLIQDGKTVTCTEQEPCVDGYVCTYGICCREKDNQCMPGYEALPKNGPIYGTQSAKECTHNADCPLPYVCQINNNIRKGGNIKGFCCRKMKTNHSKLKPREQVPSQTTMELFSVTTSFREPTSSTARTTLPSQEILTTVTPIETRMIVTIKPVAHCPGNRDILIDDNGAPAICNFETLAASGGLSLGQHCESSANHRCAFVNLNATEGLCCSAMQSYEHRCPDGLVPLFDATSKNVKLCSPLLPSSCQSQNSYCVFDELYGSYHCCRNETVSTTADPATKASTPPTTLPVQTTTIPLTTVTPTTTTTSTTTTSPKIDENYYGCSFGNTAFKDPLTNEPLTCNASIKGSCPPGFDCYFSKSKQQHRCCGLTSVCADNSAAYISPTTSRPVKCSSRSGCPKGFVCYASLKGTTSDEGVCCSEDPVASLCDQGLALRDHEGRAFRCDSSTCPRGYKCTSRFNLTICCPTNENVCHQQFNQGLPCEEAPPQTAFYFDDETKACMEFTFSGCGGNDNRFDSKEDCQSFCKSSAVCEVGMPLLLRDGRVTHCSDDTQCLAGYECTTTISGSYCCPKPEMSCSLPQDPGNECALASPSTLKPHISAKRSLFWHFSMSELACVPFEYLGCGGNFNRFSSQKHCTLSCSHVLCPAGRPKMNGGNIYKCSEHTRCDEGYVCTRASMGQRDVNVCCPKPELLCEDRIEPAAECIDGQIRYKYDSNNNKCIRISNAGCLSTDSSFASRAECDRLCVSSENQCPDDMQPFIDDVHKRVLTCSQEYESCPTGYTCILGKNGHYSYCCADERCPKDKMPLLSSSGEKVICSPGPFGLFDGCPTDYDCYKVATGRQLCCPREKTKDVCRYPSRPFIHTMDGKPMICNEKYSRCPFGYICIENKDYEEHFCCSDFGQITKPEETTSSPTTLSTRPSSESHRCEDGSAPLSDEYGARRCNPRLSFSCPEGYLCEYSDKSEQAFCCRSTNYITDRFFDSKSACPMGMAVRPHPTTNQPIVCQPEVPNYCPRHSQCEYSSLYWQHICCISLSAQEFYDIPNDFPNSKVMYPGDRGCQHNVQCERGDPNSKCHNWFCICPGLLIHNNRCVNYCPSGYVESGGKCV</sequence>
<dbReference type="CDD" id="cd00109">
    <property type="entry name" value="Kunitz-type"/>
    <property type="match status" value="1"/>
</dbReference>
<comment type="caution">
    <text evidence="4">The sequence shown here is derived from an EMBL/GenBank/DDBJ whole genome shotgun (WGS) entry which is preliminary data.</text>
</comment>
<reference evidence="4" key="1">
    <citation type="submission" date="2023-06" db="EMBL/GenBank/DDBJ databases">
        <title>Genomic analysis of the entomopathogenic nematode Steinernema hermaphroditum.</title>
        <authorList>
            <person name="Schwarz E.M."/>
            <person name="Heppert J.K."/>
            <person name="Baniya A."/>
            <person name="Schwartz H.T."/>
            <person name="Tan C.-H."/>
            <person name="Antoshechkin I."/>
            <person name="Sternberg P.W."/>
            <person name="Goodrich-Blair H."/>
            <person name="Dillman A.R."/>
        </authorList>
    </citation>
    <scope>NUCLEOTIDE SEQUENCE</scope>
    <source>
        <strain evidence="4">PS9179</strain>
        <tissue evidence="4">Whole animal</tissue>
    </source>
</reference>
<keyword evidence="5" id="KW-1185">Reference proteome</keyword>
<dbReference type="InterPro" id="IPR053014">
    <property type="entry name" value="Cuticle_assoc_divergent"/>
</dbReference>
<proteinExistence type="predicted"/>
<protein>
    <recommendedName>
        <fullName evidence="3">BPTI/Kunitz inhibitor domain-containing protein</fullName>
    </recommendedName>
</protein>
<dbReference type="InterPro" id="IPR020901">
    <property type="entry name" value="Prtase_inh_Kunz-CS"/>
</dbReference>
<dbReference type="InterPro" id="IPR002223">
    <property type="entry name" value="Kunitz_BPTI"/>
</dbReference>
<feature type="compositionally biased region" description="Low complexity" evidence="1">
    <location>
        <begin position="1326"/>
        <end position="1338"/>
    </location>
</feature>
<dbReference type="InterPro" id="IPR036880">
    <property type="entry name" value="Kunitz_BPTI_sf"/>
</dbReference>
<dbReference type="SMART" id="SM00289">
    <property type="entry name" value="WR1"/>
    <property type="match status" value="15"/>
</dbReference>
<evidence type="ECO:0000256" key="1">
    <source>
        <dbReference type="SAM" id="MobiDB-lite"/>
    </source>
</evidence>
<dbReference type="InterPro" id="IPR006149">
    <property type="entry name" value="EB_dom"/>
</dbReference>
<dbReference type="Proteomes" id="UP001175271">
    <property type="component" value="Unassembled WGS sequence"/>
</dbReference>
<dbReference type="InterPro" id="IPR006150">
    <property type="entry name" value="Cys_repeat_1"/>
</dbReference>
<dbReference type="SMART" id="SM00131">
    <property type="entry name" value="KU"/>
    <property type="match status" value="5"/>
</dbReference>
<name>A0AA39LGF4_9BILA</name>
<feature type="chain" id="PRO_5041313535" description="BPTI/Kunitz inhibitor domain-containing protein" evidence="2">
    <location>
        <begin position="21"/>
        <end position="1523"/>
    </location>
</feature>
<dbReference type="GO" id="GO:0004867">
    <property type="term" value="F:serine-type endopeptidase inhibitor activity"/>
    <property type="evidence" value="ECO:0007669"/>
    <property type="project" value="InterPro"/>
</dbReference>
<feature type="domain" description="BPTI/Kunitz inhibitor" evidence="3">
    <location>
        <begin position="238"/>
        <end position="289"/>
    </location>
</feature>
<keyword evidence="2" id="KW-0732">Signal</keyword>
<evidence type="ECO:0000313" key="5">
    <source>
        <dbReference type="Proteomes" id="UP001175271"/>
    </source>
</evidence>
<dbReference type="Pfam" id="PF14625">
    <property type="entry name" value="Lustrin_cystein"/>
    <property type="match status" value="12"/>
</dbReference>
<dbReference type="InterPro" id="IPR028150">
    <property type="entry name" value="Lustrin_cystein"/>
</dbReference>
<evidence type="ECO:0000256" key="2">
    <source>
        <dbReference type="SAM" id="SignalP"/>
    </source>
</evidence>
<dbReference type="Gene3D" id="4.10.410.10">
    <property type="entry name" value="Pancreatic trypsin inhibitor Kunitz domain"/>
    <property type="match status" value="5"/>
</dbReference>
<feature type="domain" description="BPTI/Kunitz inhibitor" evidence="3">
    <location>
        <begin position="890"/>
        <end position="943"/>
    </location>
</feature>
<feature type="signal peptide" evidence="2">
    <location>
        <begin position="1"/>
        <end position="20"/>
    </location>
</feature>
<feature type="domain" description="BPTI/Kunitz inhibitor" evidence="3">
    <location>
        <begin position="994"/>
        <end position="1058"/>
    </location>
</feature>
<feature type="domain" description="BPTI/Kunitz inhibitor" evidence="3">
    <location>
        <begin position="1111"/>
        <end position="1162"/>
    </location>
</feature>
<dbReference type="PANTHER" id="PTHR46339">
    <property type="entry name" value="PROTEIN CBG15282-RELATED"/>
    <property type="match status" value="1"/>
</dbReference>
<accession>A0AA39LGF4</accession>
<dbReference type="Pfam" id="PF01683">
    <property type="entry name" value="EB"/>
    <property type="match status" value="1"/>
</dbReference>
<dbReference type="EMBL" id="JAUCMV010000005">
    <property type="protein sequence ID" value="KAK0396230.1"/>
    <property type="molecule type" value="Genomic_DNA"/>
</dbReference>
<dbReference type="SUPFAM" id="SSF57362">
    <property type="entry name" value="BPTI-like"/>
    <property type="match status" value="5"/>
</dbReference>
<feature type="domain" description="BPTI/Kunitz inhibitor" evidence="3">
    <location>
        <begin position="376"/>
        <end position="411"/>
    </location>
</feature>
<gene>
    <name evidence="4" type="ORF">QR680_001632</name>
</gene>
<dbReference type="Pfam" id="PF00014">
    <property type="entry name" value="Kunitz_BPTI"/>
    <property type="match status" value="5"/>
</dbReference>